<dbReference type="RefSeq" id="WP_241412644.1">
    <property type="nucleotide sequence ID" value="NZ_JAKZGO010000009.1"/>
</dbReference>
<dbReference type="Pfam" id="PF01381">
    <property type="entry name" value="HTH_3"/>
    <property type="match status" value="1"/>
</dbReference>
<dbReference type="SUPFAM" id="SSF47413">
    <property type="entry name" value="lambda repressor-like DNA-binding domains"/>
    <property type="match status" value="1"/>
</dbReference>
<evidence type="ECO:0000313" key="4">
    <source>
        <dbReference type="Proteomes" id="UP001165430"/>
    </source>
</evidence>
<dbReference type="PROSITE" id="PS50943">
    <property type="entry name" value="HTH_CROC1"/>
    <property type="match status" value="1"/>
</dbReference>
<feature type="transmembrane region" description="Helical" evidence="1">
    <location>
        <begin position="150"/>
        <end position="172"/>
    </location>
</feature>
<name>A0ABS9VCT8_9BACT</name>
<feature type="transmembrane region" description="Helical" evidence="1">
    <location>
        <begin position="238"/>
        <end position="260"/>
    </location>
</feature>
<feature type="transmembrane region" description="Helical" evidence="1">
    <location>
        <begin position="84"/>
        <end position="105"/>
    </location>
</feature>
<keyword evidence="1" id="KW-0472">Membrane</keyword>
<gene>
    <name evidence="3" type="ORF">MM213_12185</name>
</gene>
<keyword evidence="4" id="KW-1185">Reference proteome</keyword>
<dbReference type="Proteomes" id="UP001165430">
    <property type="component" value="Unassembled WGS sequence"/>
</dbReference>
<dbReference type="InterPro" id="IPR010982">
    <property type="entry name" value="Lambda_DNA-bd_dom_sf"/>
</dbReference>
<feature type="transmembrane region" description="Helical" evidence="1">
    <location>
        <begin position="184"/>
        <end position="205"/>
    </location>
</feature>
<feature type="transmembrane region" description="Helical" evidence="1">
    <location>
        <begin position="120"/>
        <end position="143"/>
    </location>
</feature>
<keyword evidence="1" id="KW-1133">Transmembrane helix</keyword>
<accession>A0ABS9VCT8</accession>
<reference evidence="3" key="1">
    <citation type="submission" date="2022-03" db="EMBL/GenBank/DDBJ databases">
        <title>De novo assembled genomes of Belliella spp. (Cyclobacteriaceae) strains.</title>
        <authorList>
            <person name="Szabo A."/>
            <person name="Korponai K."/>
            <person name="Felfoldi T."/>
        </authorList>
    </citation>
    <scope>NUCLEOTIDE SEQUENCE</scope>
    <source>
        <strain evidence="3">DSM 111903</strain>
    </source>
</reference>
<feature type="domain" description="HTH cro/C1-type" evidence="2">
    <location>
        <begin position="10"/>
        <end position="69"/>
    </location>
</feature>
<protein>
    <submittedName>
        <fullName evidence="3">Helix-turn-helix domain-containing protein</fullName>
    </submittedName>
</protein>
<evidence type="ECO:0000313" key="3">
    <source>
        <dbReference type="EMBL" id="MCH7414251.1"/>
    </source>
</evidence>
<dbReference type="InterPro" id="IPR001387">
    <property type="entry name" value="Cro/C1-type_HTH"/>
</dbReference>
<organism evidence="3 4">
    <name type="scientific">Belliella alkalica</name>
    <dbReference type="NCBI Taxonomy" id="1730871"/>
    <lineage>
        <taxon>Bacteria</taxon>
        <taxon>Pseudomonadati</taxon>
        <taxon>Bacteroidota</taxon>
        <taxon>Cytophagia</taxon>
        <taxon>Cytophagales</taxon>
        <taxon>Cyclobacteriaceae</taxon>
        <taxon>Belliella</taxon>
    </lineage>
</organism>
<dbReference type="EMBL" id="JAKZGO010000009">
    <property type="protein sequence ID" value="MCH7414251.1"/>
    <property type="molecule type" value="Genomic_DNA"/>
</dbReference>
<comment type="caution">
    <text evidence="3">The sequence shown here is derived from an EMBL/GenBank/DDBJ whole genome shotgun (WGS) entry which is preliminary data.</text>
</comment>
<evidence type="ECO:0000256" key="1">
    <source>
        <dbReference type="SAM" id="Phobius"/>
    </source>
</evidence>
<dbReference type="Gene3D" id="1.10.260.40">
    <property type="entry name" value="lambda repressor-like DNA-binding domains"/>
    <property type="match status" value="1"/>
</dbReference>
<dbReference type="CDD" id="cd00093">
    <property type="entry name" value="HTH_XRE"/>
    <property type="match status" value="1"/>
</dbReference>
<dbReference type="SMART" id="SM00530">
    <property type="entry name" value="HTH_XRE"/>
    <property type="match status" value="1"/>
</dbReference>
<proteinExistence type="predicted"/>
<sequence>MKQPELGQKIQEWRKAKGLTQEELVEKCNINVRTIQRIEAGEVTPRPFTIKAILEVLEVNQNKDALEYLPKQEEISFSPSSKKFFLLAGISGIIYFLISILEFYWDGALLLGSSLSQPSYYATLKIFVFIFLFFFCFGFVRLGKELGSDLILIGSIFYISINFLIIGADIFYSSQFQTDYKLFGFIKLLSLGIGIIPLSIGFVRIQNKMGSIFMVAGIIGLLAGISLMTVIFSMIGLIFLTAFDILLIYLLLSIYAGGIFTSTKKDESGRAVLI</sequence>
<evidence type="ECO:0000259" key="2">
    <source>
        <dbReference type="PROSITE" id="PS50943"/>
    </source>
</evidence>
<keyword evidence="1" id="KW-0812">Transmembrane</keyword>
<feature type="transmembrane region" description="Helical" evidence="1">
    <location>
        <begin position="212"/>
        <end position="232"/>
    </location>
</feature>